<gene>
    <name evidence="2" type="ORF">DFH08DRAFT_890582</name>
</gene>
<organism evidence="2 3">
    <name type="scientific">Mycena albidolilacea</name>
    <dbReference type="NCBI Taxonomy" id="1033008"/>
    <lineage>
        <taxon>Eukaryota</taxon>
        <taxon>Fungi</taxon>
        <taxon>Dikarya</taxon>
        <taxon>Basidiomycota</taxon>
        <taxon>Agaricomycotina</taxon>
        <taxon>Agaricomycetes</taxon>
        <taxon>Agaricomycetidae</taxon>
        <taxon>Agaricales</taxon>
        <taxon>Marasmiineae</taxon>
        <taxon>Mycenaceae</taxon>
        <taxon>Mycena</taxon>
    </lineage>
</organism>
<name>A0AAD6ZEQ7_9AGAR</name>
<accession>A0AAD6ZEQ7</accession>
<protein>
    <submittedName>
        <fullName evidence="2">Uncharacterized protein</fullName>
    </submittedName>
</protein>
<sequence>MSFTIFTFDCPKILKSNIHCEDDLEYTTSTVNRPSSRSRQTTSLLAPRPPGTPNGPAAIIDWAQGTFEVAGRTRRIDELCAKRGTFSSSRYWTWLTAEEYRVKYEAETAHTWTVYAYDGTVLATLTTRIHYFFHDDSLPLLEISPSVTDDRELQFIILILLYSETKRRDRSLKKRIGANFAKRRC</sequence>
<proteinExistence type="predicted"/>
<evidence type="ECO:0000313" key="3">
    <source>
        <dbReference type="Proteomes" id="UP001218218"/>
    </source>
</evidence>
<keyword evidence="3" id="KW-1185">Reference proteome</keyword>
<feature type="compositionally biased region" description="Polar residues" evidence="1">
    <location>
        <begin position="29"/>
        <end position="44"/>
    </location>
</feature>
<evidence type="ECO:0000313" key="2">
    <source>
        <dbReference type="EMBL" id="KAJ7319224.1"/>
    </source>
</evidence>
<dbReference type="Proteomes" id="UP001218218">
    <property type="component" value="Unassembled WGS sequence"/>
</dbReference>
<dbReference type="AlphaFoldDB" id="A0AAD6ZEQ7"/>
<comment type="caution">
    <text evidence="2">The sequence shown here is derived from an EMBL/GenBank/DDBJ whole genome shotgun (WGS) entry which is preliminary data.</text>
</comment>
<reference evidence="2" key="1">
    <citation type="submission" date="2023-03" db="EMBL/GenBank/DDBJ databases">
        <title>Massive genome expansion in bonnet fungi (Mycena s.s.) driven by repeated elements and novel gene families across ecological guilds.</title>
        <authorList>
            <consortium name="Lawrence Berkeley National Laboratory"/>
            <person name="Harder C.B."/>
            <person name="Miyauchi S."/>
            <person name="Viragh M."/>
            <person name="Kuo A."/>
            <person name="Thoen E."/>
            <person name="Andreopoulos B."/>
            <person name="Lu D."/>
            <person name="Skrede I."/>
            <person name="Drula E."/>
            <person name="Henrissat B."/>
            <person name="Morin E."/>
            <person name="Kohler A."/>
            <person name="Barry K."/>
            <person name="LaButti K."/>
            <person name="Morin E."/>
            <person name="Salamov A."/>
            <person name="Lipzen A."/>
            <person name="Mereny Z."/>
            <person name="Hegedus B."/>
            <person name="Baldrian P."/>
            <person name="Stursova M."/>
            <person name="Weitz H."/>
            <person name="Taylor A."/>
            <person name="Grigoriev I.V."/>
            <person name="Nagy L.G."/>
            <person name="Martin F."/>
            <person name="Kauserud H."/>
        </authorList>
    </citation>
    <scope>NUCLEOTIDE SEQUENCE</scope>
    <source>
        <strain evidence="2">CBHHK002</strain>
    </source>
</reference>
<dbReference type="EMBL" id="JARIHO010000054">
    <property type="protein sequence ID" value="KAJ7319224.1"/>
    <property type="molecule type" value="Genomic_DNA"/>
</dbReference>
<feature type="region of interest" description="Disordered" evidence="1">
    <location>
        <begin position="29"/>
        <end position="54"/>
    </location>
</feature>
<evidence type="ECO:0000256" key="1">
    <source>
        <dbReference type="SAM" id="MobiDB-lite"/>
    </source>
</evidence>